<dbReference type="EMBL" id="WJBD01000005">
    <property type="protein sequence ID" value="MBC3887841.1"/>
    <property type="molecule type" value="Genomic_DNA"/>
</dbReference>
<dbReference type="InterPro" id="IPR025591">
    <property type="entry name" value="RloB"/>
</dbReference>
<dbReference type="Proteomes" id="UP000616595">
    <property type="component" value="Unassembled WGS sequence"/>
</dbReference>
<comment type="caution">
    <text evidence="1">The sequence shown here is derived from an EMBL/GenBank/DDBJ whole genome shotgun (WGS) entry which is preliminary data.</text>
</comment>
<proteinExistence type="predicted"/>
<dbReference type="OrthoDB" id="9796523at2"/>
<dbReference type="AlphaFoldDB" id="A0A923KX20"/>
<evidence type="ECO:0000313" key="1">
    <source>
        <dbReference type="EMBL" id="MBC3887841.1"/>
    </source>
</evidence>
<evidence type="ECO:0000313" key="2">
    <source>
        <dbReference type="Proteomes" id="UP000616595"/>
    </source>
</evidence>
<reference evidence="1" key="2">
    <citation type="submission" date="2020-10" db="EMBL/GenBank/DDBJ databases">
        <title>Comparative genomics of the Acetobacterium genus.</title>
        <authorList>
            <person name="Marshall C."/>
            <person name="May H."/>
            <person name="Norman S."/>
        </authorList>
    </citation>
    <scope>NUCLEOTIDE SEQUENCE</scope>
    <source>
        <strain evidence="1">DER-2019</strain>
    </source>
</reference>
<evidence type="ECO:0008006" key="3">
    <source>
        <dbReference type="Google" id="ProtNLM"/>
    </source>
</evidence>
<organism evidence="1 2">
    <name type="scientific">Acetobacterium paludosum</name>
    <dbReference type="NCBI Taxonomy" id="52693"/>
    <lineage>
        <taxon>Bacteria</taxon>
        <taxon>Bacillati</taxon>
        <taxon>Bacillota</taxon>
        <taxon>Clostridia</taxon>
        <taxon>Eubacteriales</taxon>
        <taxon>Eubacteriaceae</taxon>
        <taxon>Acetobacterium</taxon>
    </lineage>
</organism>
<protein>
    <recommendedName>
        <fullName evidence="3">RloB domain-containing protein</fullName>
    </recommendedName>
</protein>
<sequence length="107" mass="12156">MVALMARTVLSTKRLSQTKEMNIGQTIIFCEGPTEKIYFDYFSEIIEKNKFTDIQVEVETVGGNARTVLNFANAFLANEKNNRKFTNYAKYLVFDCDASAASFKMVT</sequence>
<name>A0A923KX20_9FIRM</name>
<keyword evidence="2" id="KW-1185">Reference proteome</keyword>
<reference evidence="1" key="1">
    <citation type="submission" date="2019-10" db="EMBL/GenBank/DDBJ databases">
        <authorList>
            <person name="Ross D.E."/>
            <person name="Gulliver D."/>
        </authorList>
    </citation>
    <scope>NUCLEOTIDE SEQUENCE</scope>
    <source>
        <strain evidence="1">DER-2019</strain>
    </source>
</reference>
<gene>
    <name evidence="1" type="ORF">GH810_05910</name>
</gene>
<accession>A0A923KX20</accession>
<dbReference type="Pfam" id="PF13707">
    <property type="entry name" value="RloB"/>
    <property type="match status" value="1"/>
</dbReference>